<evidence type="ECO:0000256" key="1">
    <source>
        <dbReference type="ARBA" id="ARBA00023015"/>
    </source>
</evidence>
<dbReference type="EMBL" id="LS483250">
    <property type="protein sequence ID" value="SQD77838.1"/>
    <property type="molecule type" value="Genomic_DNA"/>
</dbReference>
<keyword evidence="1" id="KW-0805">Transcription regulation</keyword>
<evidence type="ECO:0000313" key="4">
    <source>
        <dbReference type="Proteomes" id="UP000250163"/>
    </source>
</evidence>
<dbReference type="Gene3D" id="1.10.10.2690">
    <property type="match status" value="1"/>
</dbReference>
<dbReference type="Pfam" id="PF03333">
    <property type="entry name" value="PapB"/>
    <property type="match status" value="1"/>
</dbReference>
<organism evidence="3 4">
    <name type="scientific">Moritella yayanosii</name>
    <dbReference type="NCBI Taxonomy" id="69539"/>
    <lineage>
        <taxon>Bacteria</taxon>
        <taxon>Pseudomonadati</taxon>
        <taxon>Pseudomonadota</taxon>
        <taxon>Gammaproteobacteria</taxon>
        <taxon>Alteromonadales</taxon>
        <taxon>Moritellaceae</taxon>
        <taxon>Moritella</taxon>
    </lineage>
</organism>
<dbReference type="InterPro" id="IPR053721">
    <property type="entry name" value="Fimbrial_Adhesin_Reg"/>
</dbReference>
<dbReference type="RefSeq" id="WP_112713640.1">
    <property type="nucleotide sequence ID" value="NZ_LS483250.1"/>
</dbReference>
<dbReference type="Proteomes" id="UP000250163">
    <property type="component" value="Chromosome MORIYA"/>
</dbReference>
<keyword evidence="2" id="KW-0804">Transcription</keyword>
<dbReference type="GO" id="GO:0006355">
    <property type="term" value="P:regulation of DNA-templated transcription"/>
    <property type="evidence" value="ECO:0007669"/>
    <property type="project" value="InterPro"/>
</dbReference>
<evidence type="ECO:0000256" key="2">
    <source>
        <dbReference type="ARBA" id="ARBA00023163"/>
    </source>
</evidence>
<name>A0A330LPQ9_9GAMM</name>
<accession>A0A330LPQ9</accession>
<sequence>MKFLTKGLEPEERINLLLQLTKIGSENIKSALVDHLSKGLTENDAAMLNNVSQQNFNRALKRLNGVAGIVEKVKELDWN</sequence>
<dbReference type="OrthoDB" id="6309766at2"/>
<reference evidence="4" key="1">
    <citation type="submission" date="2018-05" db="EMBL/GenBank/DDBJ databases">
        <authorList>
            <person name="Cea G.-C."/>
            <person name="William W."/>
        </authorList>
    </citation>
    <scope>NUCLEOTIDE SEQUENCE [LARGE SCALE GENOMIC DNA]</scope>
    <source>
        <strain evidence="4">DB21MT 5</strain>
    </source>
</reference>
<evidence type="ECO:0000313" key="3">
    <source>
        <dbReference type="EMBL" id="SQD77838.1"/>
    </source>
</evidence>
<keyword evidence="4" id="KW-1185">Reference proteome</keyword>
<proteinExistence type="predicted"/>
<dbReference type="KEGG" id="mya:MORIYA_1360"/>
<evidence type="ECO:0008006" key="5">
    <source>
        <dbReference type="Google" id="ProtNLM"/>
    </source>
</evidence>
<protein>
    <recommendedName>
        <fullName evidence="5">Adhesin biosynthesis transcription regulatory protein</fullName>
    </recommendedName>
</protein>
<gene>
    <name evidence="3" type="ORF">MORIYA_1360</name>
</gene>
<dbReference type="AlphaFoldDB" id="A0A330LPQ9"/>
<dbReference type="InterPro" id="IPR004356">
    <property type="entry name" value="Adhesin_operon_reg_prot"/>
</dbReference>